<evidence type="ECO:0000256" key="1">
    <source>
        <dbReference type="SAM" id="Phobius"/>
    </source>
</evidence>
<evidence type="ECO:0000313" key="2">
    <source>
        <dbReference type="EMBL" id="RHE69011.1"/>
    </source>
</evidence>
<organism evidence="2 3">
    <name type="scientific">Blautia obeum</name>
    <dbReference type="NCBI Taxonomy" id="40520"/>
    <lineage>
        <taxon>Bacteria</taxon>
        <taxon>Bacillati</taxon>
        <taxon>Bacillota</taxon>
        <taxon>Clostridia</taxon>
        <taxon>Lachnospirales</taxon>
        <taxon>Lachnospiraceae</taxon>
        <taxon>Blautia</taxon>
    </lineage>
</organism>
<gene>
    <name evidence="2" type="ORF">DW723_17365</name>
</gene>
<keyword evidence="1" id="KW-0812">Transmembrane</keyword>
<feature type="transmembrane region" description="Helical" evidence="1">
    <location>
        <begin position="12"/>
        <end position="33"/>
    </location>
</feature>
<evidence type="ECO:0008006" key="4">
    <source>
        <dbReference type="Google" id="ProtNLM"/>
    </source>
</evidence>
<sequence length="98" mass="11489">MGYKIITMKRQLLLYLIKLFMGIVIIIICWLALTNIFVECGVIIPANYSETILEENRKRLDDIQQITDNDLPYGSKYSIFDLDYNYERGTMNKSDIEV</sequence>
<dbReference type="AlphaFoldDB" id="A0A414K5I3"/>
<keyword evidence="1" id="KW-1133">Transmembrane helix</keyword>
<protein>
    <recommendedName>
        <fullName evidence="4">Sensor histidine kinase</fullName>
    </recommendedName>
</protein>
<keyword evidence="1" id="KW-0472">Membrane</keyword>
<accession>A0A414K5I3</accession>
<dbReference type="EMBL" id="QSKO01000048">
    <property type="protein sequence ID" value="RHE69011.1"/>
    <property type="molecule type" value="Genomic_DNA"/>
</dbReference>
<feature type="non-terminal residue" evidence="2">
    <location>
        <position position="98"/>
    </location>
</feature>
<dbReference type="Proteomes" id="UP000283928">
    <property type="component" value="Unassembled WGS sequence"/>
</dbReference>
<proteinExistence type="predicted"/>
<evidence type="ECO:0000313" key="3">
    <source>
        <dbReference type="Proteomes" id="UP000283928"/>
    </source>
</evidence>
<reference evidence="2 3" key="1">
    <citation type="submission" date="2018-08" db="EMBL/GenBank/DDBJ databases">
        <title>A genome reference for cultivated species of the human gut microbiota.</title>
        <authorList>
            <person name="Zou Y."/>
            <person name="Xue W."/>
            <person name="Luo G."/>
        </authorList>
    </citation>
    <scope>NUCLEOTIDE SEQUENCE [LARGE SCALE GENOMIC DNA]</scope>
    <source>
        <strain evidence="2 3">AM27-32LB</strain>
    </source>
</reference>
<comment type="caution">
    <text evidence="2">The sequence shown here is derived from an EMBL/GenBank/DDBJ whole genome shotgun (WGS) entry which is preliminary data.</text>
</comment>
<name>A0A414K5I3_9FIRM</name>